<name>A0A8K0MSP6_9ROSA</name>
<proteinExistence type="predicted"/>
<accession>A0A8K0MSP6</accession>
<dbReference type="GO" id="GO:0006511">
    <property type="term" value="P:ubiquitin-dependent protein catabolic process"/>
    <property type="evidence" value="ECO:0007669"/>
    <property type="project" value="TreeGrafter"/>
</dbReference>
<evidence type="ECO:0000256" key="4">
    <source>
        <dbReference type="PROSITE-ProRule" id="PRU00175"/>
    </source>
</evidence>
<dbReference type="GO" id="GO:0061630">
    <property type="term" value="F:ubiquitin protein ligase activity"/>
    <property type="evidence" value="ECO:0007669"/>
    <property type="project" value="InterPro"/>
</dbReference>
<evidence type="ECO:0000256" key="1">
    <source>
        <dbReference type="ARBA" id="ARBA00022723"/>
    </source>
</evidence>
<keyword evidence="1" id="KW-0479">Metal-binding</keyword>
<dbReference type="InterPro" id="IPR013083">
    <property type="entry name" value="Znf_RING/FYVE/PHD"/>
</dbReference>
<dbReference type="PANTHER" id="PTHR47094">
    <property type="entry name" value="ELFLESS, ISOFORM B"/>
    <property type="match status" value="1"/>
</dbReference>
<dbReference type="GO" id="GO:0033768">
    <property type="term" value="C:SUMO-targeted ubiquitin ligase complex"/>
    <property type="evidence" value="ECO:0007669"/>
    <property type="project" value="TreeGrafter"/>
</dbReference>
<dbReference type="Proteomes" id="UP000796880">
    <property type="component" value="Unassembled WGS sequence"/>
</dbReference>
<comment type="caution">
    <text evidence="6">The sequence shown here is derived from an EMBL/GenBank/DDBJ whole genome shotgun (WGS) entry which is preliminary data.</text>
</comment>
<evidence type="ECO:0000313" key="7">
    <source>
        <dbReference type="Proteomes" id="UP000796880"/>
    </source>
</evidence>
<dbReference type="OrthoDB" id="6105938at2759"/>
<evidence type="ECO:0000259" key="5">
    <source>
        <dbReference type="PROSITE" id="PS50089"/>
    </source>
</evidence>
<keyword evidence="7" id="KW-1185">Reference proteome</keyword>
<dbReference type="InterPro" id="IPR001841">
    <property type="entry name" value="Znf_RING"/>
</dbReference>
<gene>
    <name evidence="6" type="ORF">FNV43_RR01273</name>
</gene>
<dbReference type="GO" id="GO:0140082">
    <property type="term" value="F:SUMO-ubiquitin ligase activity"/>
    <property type="evidence" value="ECO:0007669"/>
    <property type="project" value="TreeGrafter"/>
</dbReference>
<dbReference type="AlphaFoldDB" id="A0A8K0MSP6"/>
<reference evidence="6" key="1">
    <citation type="submission" date="2020-03" db="EMBL/GenBank/DDBJ databases">
        <title>A high-quality chromosome-level genome assembly of a woody plant with both climbing and erect habits, Rhamnella rubrinervis.</title>
        <authorList>
            <person name="Lu Z."/>
            <person name="Yang Y."/>
            <person name="Zhu X."/>
            <person name="Sun Y."/>
        </authorList>
    </citation>
    <scope>NUCLEOTIDE SEQUENCE</scope>
    <source>
        <strain evidence="6">BYM</strain>
        <tissue evidence="6">Leaf</tissue>
    </source>
</reference>
<dbReference type="Gene3D" id="3.30.40.10">
    <property type="entry name" value="Zinc/RING finger domain, C3HC4 (zinc finger)"/>
    <property type="match status" value="1"/>
</dbReference>
<dbReference type="InterPro" id="IPR017907">
    <property type="entry name" value="Znf_RING_CS"/>
</dbReference>
<dbReference type="PANTHER" id="PTHR47094:SF18">
    <property type="entry name" value="RING-TYPE DOMAIN-CONTAINING PROTEIN"/>
    <property type="match status" value="1"/>
</dbReference>
<evidence type="ECO:0000256" key="3">
    <source>
        <dbReference type="ARBA" id="ARBA00022833"/>
    </source>
</evidence>
<dbReference type="EMBL" id="VOIH02000001">
    <property type="protein sequence ID" value="KAF3456619.1"/>
    <property type="molecule type" value="Genomic_DNA"/>
</dbReference>
<keyword evidence="2 4" id="KW-0863">Zinc-finger</keyword>
<dbReference type="GO" id="GO:0008270">
    <property type="term" value="F:zinc ion binding"/>
    <property type="evidence" value="ECO:0007669"/>
    <property type="project" value="UniProtKB-KW"/>
</dbReference>
<dbReference type="PROSITE" id="PS00518">
    <property type="entry name" value="ZF_RING_1"/>
    <property type="match status" value="1"/>
</dbReference>
<evidence type="ECO:0000256" key="2">
    <source>
        <dbReference type="ARBA" id="ARBA00022771"/>
    </source>
</evidence>
<dbReference type="SMART" id="SM00184">
    <property type="entry name" value="RING"/>
    <property type="match status" value="1"/>
</dbReference>
<organism evidence="6 7">
    <name type="scientific">Rhamnella rubrinervis</name>
    <dbReference type="NCBI Taxonomy" id="2594499"/>
    <lineage>
        <taxon>Eukaryota</taxon>
        <taxon>Viridiplantae</taxon>
        <taxon>Streptophyta</taxon>
        <taxon>Embryophyta</taxon>
        <taxon>Tracheophyta</taxon>
        <taxon>Spermatophyta</taxon>
        <taxon>Magnoliopsida</taxon>
        <taxon>eudicotyledons</taxon>
        <taxon>Gunneridae</taxon>
        <taxon>Pentapetalae</taxon>
        <taxon>rosids</taxon>
        <taxon>fabids</taxon>
        <taxon>Rosales</taxon>
        <taxon>Rhamnaceae</taxon>
        <taxon>rhamnoid group</taxon>
        <taxon>Rhamneae</taxon>
        <taxon>Rhamnella</taxon>
    </lineage>
</organism>
<evidence type="ECO:0000313" key="6">
    <source>
        <dbReference type="EMBL" id="KAF3456619.1"/>
    </source>
</evidence>
<dbReference type="GO" id="GO:0032183">
    <property type="term" value="F:SUMO binding"/>
    <property type="evidence" value="ECO:0007669"/>
    <property type="project" value="TreeGrafter"/>
</dbReference>
<keyword evidence="3" id="KW-0862">Zinc</keyword>
<sequence length="231" mass="26702">MNTERSSELQRQNLRDARVRRIMIDLNNPPPNEDMGPTGPLEFEARGNGHSQGQAMHAAELIDDDVVIISPRRFEEAKNNSLGNHSQRNRRGRDNRLTESAEYYSGFSGLTNWFDFTPNEILDEQTALKWDLFFNLQHFKRIWEMVTLVKPADPVLSETEPQPKTPPAFTCTICMDKLIEETSTKCGHIFCKKCIEKVLDTQRKCPTCRHKLTKRDIIRIYLPGQQEAKEL</sequence>
<dbReference type="SUPFAM" id="SSF57850">
    <property type="entry name" value="RING/U-box"/>
    <property type="match status" value="1"/>
</dbReference>
<dbReference type="Pfam" id="PF13923">
    <property type="entry name" value="zf-C3HC4_2"/>
    <property type="match status" value="1"/>
</dbReference>
<protein>
    <recommendedName>
        <fullName evidence="5">RING-type domain-containing protein</fullName>
    </recommendedName>
</protein>
<dbReference type="PROSITE" id="PS50089">
    <property type="entry name" value="ZF_RING_2"/>
    <property type="match status" value="1"/>
</dbReference>
<feature type="domain" description="RING-type" evidence="5">
    <location>
        <begin position="171"/>
        <end position="209"/>
    </location>
</feature>
<dbReference type="InterPro" id="IPR049627">
    <property type="entry name" value="SLX8"/>
</dbReference>